<dbReference type="OrthoDB" id="8479357at2"/>
<sequence>MDAGDLKIFRTVAREGSISKAALALNYVQSNVTTRIRQLESQLQVSLFHRTNRGMVLTPAGDHLLEYADKILDLLHEAELSTQTGSKPAGKLRLGSIETAASSFLAPFLAKYHSCYPEVQTSLVTGGTHELNQRVMQHDLQGALVYGPVDHPELNYIKVFDEELVLIAEPGLHQMAEVLGKPMLFFEIGCTHRTQAEAFLHSRGVHTLNVMEFGTLNTILSGVSSGIGVSLLPRSSVVQAELRGEVSVISLPEPYCRLEVGLVHARSEHLSAALRGLLEMMTTRPETKKENEI</sequence>
<feature type="domain" description="HTH lysR-type" evidence="5">
    <location>
        <begin position="1"/>
        <end position="58"/>
    </location>
</feature>
<evidence type="ECO:0000256" key="4">
    <source>
        <dbReference type="ARBA" id="ARBA00023163"/>
    </source>
</evidence>
<dbReference type="InterPro" id="IPR036390">
    <property type="entry name" value="WH_DNA-bd_sf"/>
</dbReference>
<evidence type="ECO:0000256" key="3">
    <source>
        <dbReference type="ARBA" id="ARBA00023125"/>
    </source>
</evidence>
<dbReference type="GO" id="GO:0003700">
    <property type="term" value="F:DNA-binding transcription factor activity"/>
    <property type="evidence" value="ECO:0007669"/>
    <property type="project" value="InterPro"/>
</dbReference>
<organism evidence="6 7">
    <name type="scientific">Paenibacillus illinoisensis</name>
    <dbReference type="NCBI Taxonomy" id="59845"/>
    <lineage>
        <taxon>Bacteria</taxon>
        <taxon>Bacillati</taxon>
        <taxon>Bacillota</taxon>
        <taxon>Bacilli</taxon>
        <taxon>Bacillales</taxon>
        <taxon>Paenibacillaceae</taxon>
        <taxon>Paenibacillus</taxon>
    </lineage>
</organism>
<dbReference type="PANTHER" id="PTHR30126">
    <property type="entry name" value="HTH-TYPE TRANSCRIPTIONAL REGULATOR"/>
    <property type="match status" value="1"/>
</dbReference>
<dbReference type="GO" id="GO:0000976">
    <property type="term" value="F:transcription cis-regulatory region binding"/>
    <property type="evidence" value="ECO:0007669"/>
    <property type="project" value="TreeGrafter"/>
</dbReference>
<dbReference type="InterPro" id="IPR000847">
    <property type="entry name" value="LysR_HTH_N"/>
</dbReference>
<protein>
    <submittedName>
        <fullName evidence="6">HTH-type transcriptional regulator yofA</fullName>
        <ecNumber evidence="6">1.6.5.3</ecNumber>
    </submittedName>
</protein>
<proteinExistence type="inferred from homology"/>
<dbReference type="Gene3D" id="3.40.190.290">
    <property type="match status" value="1"/>
</dbReference>
<evidence type="ECO:0000313" key="7">
    <source>
        <dbReference type="Proteomes" id="UP000247459"/>
    </source>
</evidence>
<dbReference type="PANTHER" id="PTHR30126:SF40">
    <property type="entry name" value="HTH-TYPE TRANSCRIPTIONAL REGULATOR GLTR"/>
    <property type="match status" value="1"/>
</dbReference>
<dbReference type="Gene3D" id="1.10.10.10">
    <property type="entry name" value="Winged helix-like DNA-binding domain superfamily/Winged helix DNA-binding domain"/>
    <property type="match status" value="1"/>
</dbReference>
<dbReference type="PROSITE" id="PS50931">
    <property type="entry name" value="HTH_LYSR"/>
    <property type="match status" value="1"/>
</dbReference>
<dbReference type="Pfam" id="PF03466">
    <property type="entry name" value="LysR_substrate"/>
    <property type="match status" value="1"/>
</dbReference>
<dbReference type="FunFam" id="1.10.10.10:FF:000001">
    <property type="entry name" value="LysR family transcriptional regulator"/>
    <property type="match status" value="1"/>
</dbReference>
<dbReference type="EC" id="1.6.5.3" evidence="6"/>
<keyword evidence="6" id="KW-0560">Oxidoreductase</keyword>
<dbReference type="SUPFAM" id="SSF53850">
    <property type="entry name" value="Periplasmic binding protein-like II"/>
    <property type="match status" value="1"/>
</dbReference>
<keyword evidence="2" id="KW-0805">Transcription regulation</keyword>
<gene>
    <name evidence="6" type="ORF">PIL02S_00297</name>
</gene>
<keyword evidence="4" id="KW-0804">Transcription</keyword>
<dbReference type="GO" id="GO:0016491">
    <property type="term" value="F:oxidoreductase activity"/>
    <property type="evidence" value="ECO:0007669"/>
    <property type="project" value="UniProtKB-KW"/>
</dbReference>
<dbReference type="InterPro" id="IPR005119">
    <property type="entry name" value="LysR_subst-bd"/>
</dbReference>
<dbReference type="SUPFAM" id="SSF46785">
    <property type="entry name" value="Winged helix' DNA-binding domain"/>
    <property type="match status" value="1"/>
</dbReference>
<dbReference type="AlphaFoldDB" id="A0A2W0CEV0"/>
<dbReference type="EMBL" id="PRLG01000002">
    <property type="protein sequence ID" value="PYY31206.1"/>
    <property type="molecule type" value="Genomic_DNA"/>
</dbReference>
<dbReference type="Proteomes" id="UP000247459">
    <property type="component" value="Unassembled WGS sequence"/>
</dbReference>
<keyword evidence="3" id="KW-0238">DNA-binding</keyword>
<evidence type="ECO:0000313" key="6">
    <source>
        <dbReference type="EMBL" id="PYY31206.1"/>
    </source>
</evidence>
<comment type="caution">
    <text evidence="6">The sequence shown here is derived from an EMBL/GenBank/DDBJ whole genome shotgun (WGS) entry which is preliminary data.</text>
</comment>
<name>A0A2W0CEV0_9BACL</name>
<accession>A0A2W0CEV0</accession>
<comment type="similarity">
    <text evidence="1">Belongs to the LysR transcriptional regulatory family.</text>
</comment>
<evidence type="ECO:0000259" key="5">
    <source>
        <dbReference type="PROSITE" id="PS50931"/>
    </source>
</evidence>
<evidence type="ECO:0000256" key="1">
    <source>
        <dbReference type="ARBA" id="ARBA00009437"/>
    </source>
</evidence>
<dbReference type="InterPro" id="IPR036388">
    <property type="entry name" value="WH-like_DNA-bd_sf"/>
</dbReference>
<reference evidence="6 7" key="1">
    <citation type="submission" date="2018-01" db="EMBL/GenBank/DDBJ databases">
        <title>Genome sequence of the PGP bacterium Paenibacillus illinoisensis E3.</title>
        <authorList>
            <person name="Rolli E."/>
            <person name="Marasco R."/>
            <person name="Bessem C."/>
            <person name="Michoud G."/>
            <person name="Gaiarsa S."/>
            <person name="Borin S."/>
            <person name="Daffonchio D."/>
        </authorList>
    </citation>
    <scope>NUCLEOTIDE SEQUENCE [LARGE SCALE GENOMIC DNA]</scope>
    <source>
        <strain evidence="6 7">E3</strain>
    </source>
</reference>
<evidence type="ECO:0000256" key="2">
    <source>
        <dbReference type="ARBA" id="ARBA00023015"/>
    </source>
</evidence>
<dbReference type="Pfam" id="PF00126">
    <property type="entry name" value="HTH_1"/>
    <property type="match status" value="1"/>
</dbReference>